<reference evidence="9 10" key="1">
    <citation type="submission" date="2019-02" db="EMBL/GenBank/DDBJ databases">
        <title>Paenibacillus sp. nov., isolated from surface-sterilized tissue of Thalictrum simplex L.</title>
        <authorList>
            <person name="Tuo L."/>
        </authorList>
    </citation>
    <scope>NUCLEOTIDE SEQUENCE [LARGE SCALE GENOMIC DNA]</scope>
    <source>
        <strain evidence="9 10">N2SHLJ1</strain>
    </source>
</reference>
<sequence>MIHSNEKISFLQACMIFALMNGLTSHVVINAVLLDASGRDAWITVLATGVIYIPWCVLLVYIMRKMNYQRLQFWMAEHSSPLVSWLLIAPLCLQLYSIGGLTVIHTTVWTITNYLPATPKLALILPIVLFCWYCASAGIRTIAVSAGMLLPLVIMLGIFVSVANASEKDFYLLKPFLEDGWKPVMNGMIFAGGSLLELSLILVMQHRIKSEVKVWQIVLFGLFIVGITLGPILGGITEFGPKEAAKQMTSPYEQWRLVKIGDYVEHVDFFSVYQWLAGATIRISAAIFLMADILPFRTDKWRKRFMFLVMLSYIVLPMLPISQNAYYLWMYHVHIPVFLAVSLALTVIWTVMSLYTKPVKERAT</sequence>
<keyword evidence="6 8" id="KW-1133">Transmembrane helix</keyword>
<dbReference type="PANTHER" id="PTHR34975">
    <property type="entry name" value="SPORE GERMINATION PROTEIN A2"/>
    <property type="match status" value="1"/>
</dbReference>
<evidence type="ECO:0000256" key="4">
    <source>
        <dbReference type="ARBA" id="ARBA00022544"/>
    </source>
</evidence>
<evidence type="ECO:0000256" key="6">
    <source>
        <dbReference type="ARBA" id="ARBA00022989"/>
    </source>
</evidence>
<dbReference type="GO" id="GO:0009847">
    <property type="term" value="P:spore germination"/>
    <property type="evidence" value="ECO:0007669"/>
    <property type="project" value="InterPro"/>
</dbReference>
<feature type="transmembrane region" description="Helical" evidence="8">
    <location>
        <begin position="335"/>
        <end position="355"/>
    </location>
</feature>
<proteinExistence type="inferred from homology"/>
<comment type="subcellular location">
    <subcellularLocation>
        <location evidence="1">Membrane</location>
        <topology evidence="1">Multi-pass membrane protein</topology>
    </subcellularLocation>
</comment>
<evidence type="ECO:0000256" key="1">
    <source>
        <dbReference type="ARBA" id="ARBA00004141"/>
    </source>
</evidence>
<evidence type="ECO:0000256" key="3">
    <source>
        <dbReference type="ARBA" id="ARBA00022448"/>
    </source>
</evidence>
<evidence type="ECO:0000256" key="2">
    <source>
        <dbReference type="ARBA" id="ARBA00007998"/>
    </source>
</evidence>
<evidence type="ECO:0000256" key="5">
    <source>
        <dbReference type="ARBA" id="ARBA00022692"/>
    </source>
</evidence>
<keyword evidence="3" id="KW-0813">Transport</keyword>
<accession>A0A4V2J387</accession>
<comment type="similarity">
    <text evidence="2">Belongs to the amino acid-polyamine-organocation (APC) superfamily. Spore germination protein (SGP) (TC 2.A.3.9) family.</text>
</comment>
<feature type="transmembrane region" description="Helical" evidence="8">
    <location>
        <begin position="117"/>
        <end position="135"/>
    </location>
</feature>
<feature type="transmembrane region" description="Helical" evidence="8">
    <location>
        <begin position="305"/>
        <end position="329"/>
    </location>
</feature>
<feature type="transmembrane region" description="Helical" evidence="8">
    <location>
        <begin position="272"/>
        <end position="293"/>
    </location>
</feature>
<dbReference type="RefSeq" id="WP_131017760.1">
    <property type="nucleotide sequence ID" value="NZ_SIRE01000031.1"/>
</dbReference>
<feature type="transmembrane region" description="Helical" evidence="8">
    <location>
        <begin position="82"/>
        <end position="105"/>
    </location>
</feature>
<dbReference type="Proteomes" id="UP000293142">
    <property type="component" value="Unassembled WGS sequence"/>
</dbReference>
<evidence type="ECO:0000256" key="7">
    <source>
        <dbReference type="ARBA" id="ARBA00023136"/>
    </source>
</evidence>
<dbReference type="EMBL" id="SIRE01000031">
    <property type="protein sequence ID" value="TBL70504.1"/>
    <property type="molecule type" value="Genomic_DNA"/>
</dbReference>
<dbReference type="OrthoDB" id="2381188at2"/>
<protein>
    <submittedName>
        <fullName evidence="9">Spore gernimation protein</fullName>
    </submittedName>
</protein>
<evidence type="ECO:0000313" key="9">
    <source>
        <dbReference type="EMBL" id="TBL70504.1"/>
    </source>
</evidence>
<keyword evidence="10" id="KW-1185">Reference proteome</keyword>
<feature type="transmembrane region" description="Helical" evidence="8">
    <location>
        <begin position="41"/>
        <end position="62"/>
    </location>
</feature>
<keyword evidence="7 8" id="KW-0472">Membrane</keyword>
<evidence type="ECO:0000256" key="8">
    <source>
        <dbReference type="SAM" id="Phobius"/>
    </source>
</evidence>
<organism evidence="9 10">
    <name type="scientific">Paenibacillus thalictri</name>
    <dbReference type="NCBI Taxonomy" id="2527873"/>
    <lineage>
        <taxon>Bacteria</taxon>
        <taxon>Bacillati</taxon>
        <taxon>Bacillota</taxon>
        <taxon>Bacilli</taxon>
        <taxon>Bacillales</taxon>
        <taxon>Paenibacillaceae</taxon>
        <taxon>Paenibacillus</taxon>
    </lineage>
</organism>
<feature type="transmembrane region" description="Helical" evidence="8">
    <location>
        <begin position="183"/>
        <end position="202"/>
    </location>
</feature>
<dbReference type="AlphaFoldDB" id="A0A4V2J387"/>
<dbReference type="PANTHER" id="PTHR34975:SF2">
    <property type="entry name" value="SPORE GERMINATION PROTEIN A2"/>
    <property type="match status" value="1"/>
</dbReference>
<keyword evidence="4" id="KW-0309">Germination</keyword>
<gene>
    <name evidence="9" type="ORF">EYB31_32785</name>
</gene>
<feature type="transmembrane region" description="Helical" evidence="8">
    <location>
        <begin position="214"/>
        <end position="233"/>
    </location>
</feature>
<feature type="transmembrane region" description="Helical" evidence="8">
    <location>
        <begin position="142"/>
        <end position="163"/>
    </location>
</feature>
<comment type="caution">
    <text evidence="9">The sequence shown here is derived from an EMBL/GenBank/DDBJ whole genome shotgun (WGS) entry which is preliminary data.</text>
</comment>
<dbReference type="InterPro" id="IPR004761">
    <property type="entry name" value="Spore_GerAB"/>
</dbReference>
<evidence type="ECO:0000313" key="10">
    <source>
        <dbReference type="Proteomes" id="UP000293142"/>
    </source>
</evidence>
<keyword evidence="5 8" id="KW-0812">Transmembrane</keyword>
<name>A0A4V2J387_9BACL</name>
<dbReference type="NCBIfam" id="TIGR00912">
    <property type="entry name" value="2A0309"/>
    <property type="match status" value="1"/>
</dbReference>
<dbReference type="Pfam" id="PF03845">
    <property type="entry name" value="Spore_permease"/>
    <property type="match status" value="1"/>
</dbReference>
<dbReference type="GO" id="GO:0016020">
    <property type="term" value="C:membrane"/>
    <property type="evidence" value="ECO:0007669"/>
    <property type="project" value="UniProtKB-SubCell"/>
</dbReference>